<organism evidence="8 9">
    <name type="scientific">Trichonephila inaurata madagascariensis</name>
    <dbReference type="NCBI Taxonomy" id="2747483"/>
    <lineage>
        <taxon>Eukaryota</taxon>
        <taxon>Metazoa</taxon>
        <taxon>Ecdysozoa</taxon>
        <taxon>Arthropoda</taxon>
        <taxon>Chelicerata</taxon>
        <taxon>Arachnida</taxon>
        <taxon>Araneae</taxon>
        <taxon>Araneomorphae</taxon>
        <taxon>Entelegynae</taxon>
        <taxon>Araneoidea</taxon>
        <taxon>Nephilidae</taxon>
        <taxon>Trichonephila</taxon>
        <taxon>Trichonephila inaurata</taxon>
    </lineage>
</organism>
<dbReference type="SUPFAM" id="SSF64602">
    <property type="entry name" value="F1 ATPase inhibitor, IF1, C-terminal domain"/>
    <property type="match status" value="1"/>
</dbReference>
<dbReference type="EMBL" id="BMAV01001359">
    <property type="protein sequence ID" value="GFY39385.1"/>
    <property type="molecule type" value="Genomic_DNA"/>
</dbReference>
<evidence type="ECO:0000256" key="1">
    <source>
        <dbReference type="ARBA" id="ARBA00004173"/>
    </source>
</evidence>
<dbReference type="Gene3D" id="1.20.5.500">
    <property type="entry name" value="Single helix bin"/>
    <property type="match status" value="1"/>
</dbReference>
<dbReference type="SUPFAM" id="SSF51735">
    <property type="entry name" value="NAD(P)-binding Rossmann-fold domains"/>
    <property type="match status" value="1"/>
</dbReference>
<evidence type="ECO:0000313" key="8">
    <source>
        <dbReference type="EMBL" id="GFY39385.1"/>
    </source>
</evidence>
<evidence type="ECO:0000256" key="6">
    <source>
        <dbReference type="SAM" id="Coils"/>
    </source>
</evidence>
<sequence length="413" mass="46735">MPSSKNCRDLSSVFPGNRAIPPNLRNWTEKYFETFQKNVGFIYPCIYCDPCVSVFFLREADCDLTLYFYDYKNDVRRFLRSKVVWITGASSGLGEYLAYELAGNGCKLVLSGTSEERLNAVKSKCLKDGLRGKRCTVLQKFQKLDILVNNAGRSQRAAFSEIDVKFVVTSSCVGKMGAAFSASYTGSKHALHGYFETLRTEMSGKNIDVTLLCPGPIFSHFLENAFTGTPGQKFGKPTDPKDHRMPTDRCARLMAVAIAHKLDEAWICQQPNLLFFYLVQYAPTFFRKVLVGKFYTPERAEKLREGRWILPRRVASVMFASMRSNGEWGSGSGKGGGSGGSVRDAGGSFGKMEAAREEEYFRKQQKEQIKKLKSHLQDEIEHHEDSIKKLEDEIKRHKEKIHKLNKEEDKVGK</sequence>
<evidence type="ECO:0000256" key="3">
    <source>
        <dbReference type="ARBA" id="ARBA00023002"/>
    </source>
</evidence>
<dbReference type="InterPro" id="IPR002347">
    <property type="entry name" value="SDR_fam"/>
</dbReference>
<dbReference type="Gene3D" id="3.40.50.720">
    <property type="entry name" value="NAD(P)-binding Rossmann-like Domain"/>
    <property type="match status" value="2"/>
</dbReference>
<dbReference type="Pfam" id="PF04568">
    <property type="entry name" value="IATP"/>
    <property type="match status" value="1"/>
</dbReference>
<dbReference type="GO" id="GO:0042030">
    <property type="term" value="F:ATPase inhibitor activity"/>
    <property type="evidence" value="ECO:0007669"/>
    <property type="project" value="InterPro"/>
</dbReference>
<dbReference type="GO" id="GO:0005739">
    <property type="term" value="C:mitochondrion"/>
    <property type="evidence" value="ECO:0007669"/>
    <property type="project" value="UniProtKB-SubCell"/>
</dbReference>
<dbReference type="PANTHER" id="PTHR44269:SF1">
    <property type="entry name" value="DEHYDROGENASE_REDUCTASE SDR FAMILY MEMBER 7"/>
    <property type="match status" value="1"/>
</dbReference>
<accession>A0A8X6WRD7</accession>
<evidence type="ECO:0000256" key="2">
    <source>
        <dbReference type="ARBA" id="ARBA00010901"/>
    </source>
</evidence>
<dbReference type="InterPro" id="IPR036291">
    <property type="entry name" value="NAD(P)-bd_dom_sf"/>
</dbReference>
<keyword evidence="9" id="KW-1185">Reference proteome</keyword>
<dbReference type="Pfam" id="PF00106">
    <property type="entry name" value="adh_short"/>
    <property type="match status" value="2"/>
</dbReference>
<feature type="coiled-coil region" evidence="6">
    <location>
        <begin position="362"/>
        <end position="407"/>
    </location>
</feature>
<protein>
    <recommendedName>
        <fullName evidence="5">ATP synthase F1 subunit epsilon</fullName>
    </recommendedName>
</protein>
<keyword evidence="3" id="KW-0560">Oxidoreductase</keyword>
<dbReference type="InterPro" id="IPR007648">
    <property type="entry name" value="ATPase_inhibitor_mt"/>
</dbReference>
<feature type="compositionally biased region" description="Gly residues" evidence="7">
    <location>
        <begin position="328"/>
        <end position="340"/>
    </location>
</feature>
<evidence type="ECO:0000256" key="7">
    <source>
        <dbReference type="SAM" id="MobiDB-lite"/>
    </source>
</evidence>
<dbReference type="InterPro" id="IPR020904">
    <property type="entry name" value="Sc_DH/Rdtase_CS"/>
</dbReference>
<dbReference type="FunFam" id="1.20.5.500:FF:000007">
    <property type="entry name" value="ATPase inhibitor, putative"/>
    <property type="match status" value="1"/>
</dbReference>
<comment type="similarity">
    <text evidence="2">Belongs to the ATPase inhibitor family.</text>
</comment>
<comment type="subcellular location">
    <subcellularLocation>
        <location evidence="1">Mitochondrion</location>
    </subcellularLocation>
</comment>
<proteinExistence type="inferred from homology"/>
<dbReference type="PROSITE" id="PS00061">
    <property type="entry name" value="ADH_SHORT"/>
    <property type="match status" value="1"/>
</dbReference>
<evidence type="ECO:0000256" key="4">
    <source>
        <dbReference type="ARBA" id="ARBA00023128"/>
    </source>
</evidence>
<comment type="caution">
    <text evidence="8">The sequence shown here is derived from an EMBL/GenBank/DDBJ whole genome shotgun (WGS) entry which is preliminary data.</text>
</comment>
<name>A0A8X6WRD7_9ARAC</name>
<gene>
    <name evidence="8" type="primary">DHRS7</name>
    <name evidence="8" type="ORF">TNIN_369001</name>
</gene>
<dbReference type="AlphaFoldDB" id="A0A8X6WRD7"/>
<dbReference type="PRINTS" id="PR00081">
    <property type="entry name" value="GDHRDH"/>
</dbReference>
<dbReference type="PANTHER" id="PTHR44269">
    <property type="entry name" value="DEHYDROGENASE/REDUCTASE SDR FAMILY MEMBER 7-RELATED"/>
    <property type="match status" value="1"/>
</dbReference>
<reference evidence="8" key="1">
    <citation type="submission" date="2020-08" db="EMBL/GenBank/DDBJ databases">
        <title>Multicomponent nature underlies the extraordinary mechanical properties of spider dragline silk.</title>
        <authorList>
            <person name="Kono N."/>
            <person name="Nakamura H."/>
            <person name="Mori M."/>
            <person name="Yoshida Y."/>
            <person name="Ohtoshi R."/>
            <person name="Malay A.D."/>
            <person name="Moran D.A.P."/>
            <person name="Tomita M."/>
            <person name="Numata K."/>
            <person name="Arakawa K."/>
        </authorList>
    </citation>
    <scope>NUCLEOTIDE SEQUENCE</scope>
</reference>
<dbReference type="OrthoDB" id="47007at2759"/>
<feature type="region of interest" description="Disordered" evidence="7">
    <location>
        <begin position="326"/>
        <end position="348"/>
    </location>
</feature>
<dbReference type="InterPro" id="IPR053011">
    <property type="entry name" value="SDR_family_member_7"/>
</dbReference>
<evidence type="ECO:0000313" key="9">
    <source>
        <dbReference type="Proteomes" id="UP000886998"/>
    </source>
</evidence>
<dbReference type="GO" id="GO:0016491">
    <property type="term" value="F:oxidoreductase activity"/>
    <property type="evidence" value="ECO:0007669"/>
    <property type="project" value="UniProtKB-KW"/>
</dbReference>
<evidence type="ECO:0000256" key="5">
    <source>
        <dbReference type="ARBA" id="ARBA00030036"/>
    </source>
</evidence>
<keyword evidence="6" id="KW-0175">Coiled coil</keyword>
<keyword evidence="4" id="KW-0496">Mitochondrion</keyword>
<dbReference type="Proteomes" id="UP000886998">
    <property type="component" value="Unassembled WGS sequence"/>
</dbReference>